<feature type="domain" description="Histone deacetylase" evidence="6">
    <location>
        <begin position="31"/>
        <end position="333"/>
    </location>
</feature>
<dbReference type="Gene3D" id="3.40.800.20">
    <property type="entry name" value="Histone deacetylase domain"/>
    <property type="match status" value="1"/>
</dbReference>
<evidence type="ECO:0000256" key="4">
    <source>
        <dbReference type="ARBA" id="ARBA00022801"/>
    </source>
</evidence>
<organism evidence="7">
    <name type="scientific">marine metagenome</name>
    <dbReference type="NCBI Taxonomy" id="408172"/>
    <lineage>
        <taxon>unclassified sequences</taxon>
        <taxon>metagenomes</taxon>
        <taxon>ecological metagenomes</taxon>
    </lineage>
</organism>
<dbReference type="InterPro" id="IPR000286">
    <property type="entry name" value="HDACs"/>
</dbReference>
<evidence type="ECO:0000313" key="7">
    <source>
        <dbReference type="EMBL" id="SVB46863.1"/>
    </source>
</evidence>
<dbReference type="InterPro" id="IPR037138">
    <property type="entry name" value="His_deacetylse_dom_sf"/>
</dbReference>
<evidence type="ECO:0000256" key="2">
    <source>
        <dbReference type="ARBA" id="ARBA00005947"/>
    </source>
</evidence>
<comment type="similarity">
    <text evidence="2">Belongs to the histone deacetylase family.</text>
</comment>
<comment type="cofactor">
    <cofactor evidence="1">
        <name>Zn(2+)</name>
        <dbReference type="ChEBI" id="CHEBI:29105"/>
    </cofactor>
</comment>
<keyword evidence="4" id="KW-0378">Hydrolase</keyword>
<evidence type="ECO:0000256" key="5">
    <source>
        <dbReference type="ARBA" id="ARBA00022833"/>
    </source>
</evidence>
<proteinExistence type="inferred from homology"/>
<gene>
    <name evidence="7" type="ORF">METZ01_LOCUS199717</name>
</gene>
<accession>A0A382EA62</accession>
<dbReference type="CDD" id="cd10001">
    <property type="entry name" value="HDAC_classII_APAH"/>
    <property type="match status" value="1"/>
</dbReference>
<dbReference type="PANTHER" id="PTHR10625:SF17">
    <property type="entry name" value="HISTONE DEACETYLASE 8"/>
    <property type="match status" value="1"/>
</dbReference>
<keyword evidence="3" id="KW-0479">Metal-binding</keyword>
<dbReference type="InterPro" id="IPR023696">
    <property type="entry name" value="Ureohydrolase_dom_sf"/>
</dbReference>
<dbReference type="GO" id="GO:0046872">
    <property type="term" value="F:metal ion binding"/>
    <property type="evidence" value="ECO:0007669"/>
    <property type="project" value="UniProtKB-KW"/>
</dbReference>
<dbReference type="EMBL" id="UINC01043183">
    <property type="protein sequence ID" value="SVB46863.1"/>
    <property type="molecule type" value="Genomic_DNA"/>
</dbReference>
<evidence type="ECO:0000256" key="1">
    <source>
        <dbReference type="ARBA" id="ARBA00001947"/>
    </source>
</evidence>
<dbReference type="PRINTS" id="PR01270">
    <property type="entry name" value="HDASUPER"/>
</dbReference>
<dbReference type="GO" id="GO:0016787">
    <property type="term" value="F:hydrolase activity"/>
    <property type="evidence" value="ECO:0007669"/>
    <property type="project" value="UniProtKB-KW"/>
</dbReference>
<evidence type="ECO:0000256" key="3">
    <source>
        <dbReference type="ARBA" id="ARBA00022723"/>
    </source>
</evidence>
<name>A0A382EA62_9ZZZZ</name>
<dbReference type="AlphaFoldDB" id="A0A382EA62"/>
<protein>
    <recommendedName>
        <fullName evidence="6">Histone deacetylase domain-containing protein</fullName>
    </recommendedName>
</protein>
<dbReference type="GO" id="GO:0040029">
    <property type="term" value="P:epigenetic regulation of gene expression"/>
    <property type="evidence" value="ECO:0007669"/>
    <property type="project" value="TreeGrafter"/>
</dbReference>
<dbReference type="GO" id="GO:0004407">
    <property type="term" value="F:histone deacetylase activity"/>
    <property type="evidence" value="ECO:0007669"/>
    <property type="project" value="TreeGrafter"/>
</dbReference>
<dbReference type="InterPro" id="IPR023801">
    <property type="entry name" value="His_deacetylse_dom"/>
</dbReference>
<sequence length="340" mass="37062">MLAFFDPEQFKHEPKFSLFSGVPKPNSEVAERAKVLRDALLQHGHELKIPKPHGIIPVEAVHHQDYLHFLKNIYRRWQEIPGASAEVIPNIHPNRTAGNIPESAVGQAGWYMADTACPISNETWNSALASANTAVGAAQAVLDGHNSAYALCRPPGHHAFADLAGGFCFLNNSAIAAQHLRLNFQKVVILDVDVHHGNGTQSIFYQRDDVLTVSLHADPVSFYPFFWGYSHELGEGKGSGFNFNFPLVHGTKDEEYLKTLNTALDRIAQFSPQAMVIALGLDAYEGDPYKGLGISTGGFEKIASEIAKLNLPTVLVQEGGYLSDALGDNLNSFLGGFENG</sequence>
<dbReference type="SUPFAM" id="SSF52768">
    <property type="entry name" value="Arginase/deacetylase"/>
    <property type="match status" value="1"/>
</dbReference>
<evidence type="ECO:0000259" key="6">
    <source>
        <dbReference type="Pfam" id="PF00850"/>
    </source>
</evidence>
<keyword evidence="5" id="KW-0862">Zinc</keyword>
<dbReference type="PANTHER" id="PTHR10625">
    <property type="entry name" value="HISTONE DEACETYLASE HDAC1-RELATED"/>
    <property type="match status" value="1"/>
</dbReference>
<reference evidence="7" key="1">
    <citation type="submission" date="2018-05" db="EMBL/GenBank/DDBJ databases">
        <authorList>
            <person name="Lanie J.A."/>
            <person name="Ng W.-L."/>
            <person name="Kazmierczak K.M."/>
            <person name="Andrzejewski T.M."/>
            <person name="Davidsen T.M."/>
            <person name="Wayne K.J."/>
            <person name="Tettelin H."/>
            <person name="Glass J.I."/>
            <person name="Rusch D."/>
            <person name="Podicherti R."/>
            <person name="Tsui H.-C.T."/>
            <person name="Winkler M.E."/>
        </authorList>
    </citation>
    <scope>NUCLEOTIDE SEQUENCE</scope>
</reference>
<dbReference type="Pfam" id="PF00850">
    <property type="entry name" value="Hist_deacetyl"/>
    <property type="match status" value="1"/>
</dbReference>